<proteinExistence type="predicted"/>
<dbReference type="Proteomes" id="UP000827092">
    <property type="component" value="Unassembled WGS sequence"/>
</dbReference>
<dbReference type="AlphaFoldDB" id="A0AAV6UV88"/>
<comment type="caution">
    <text evidence="1">The sequence shown here is derived from an EMBL/GenBank/DDBJ whole genome shotgun (WGS) entry which is preliminary data.</text>
</comment>
<sequence length="78" mass="8772">MEIFLKCIHALAASREALQPALFANCTRLRDGKRFADFPIAVNGSPKVFDWFGFPVDSKCGCIRIRNTKYKISCTSQT</sequence>
<protein>
    <submittedName>
        <fullName evidence="1">Uncharacterized protein</fullName>
    </submittedName>
</protein>
<reference evidence="1 2" key="1">
    <citation type="journal article" date="2022" name="Nat. Ecol. Evol.">
        <title>A masculinizing supergene underlies an exaggerated male reproductive morph in a spider.</title>
        <authorList>
            <person name="Hendrickx F."/>
            <person name="De Corte Z."/>
            <person name="Sonet G."/>
            <person name="Van Belleghem S.M."/>
            <person name="Kostlbacher S."/>
            <person name="Vangestel C."/>
        </authorList>
    </citation>
    <scope>NUCLEOTIDE SEQUENCE [LARGE SCALE GENOMIC DNA]</scope>
    <source>
        <strain evidence="1">W744_W776</strain>
    </source>
</reference>
<dbReference type="EMBL" id="JAFNEN010000263">
    <property type="protein sequence ID" value="KAG8187678.1"/>
    <property type="molecule type" value="Genomic_DNA"/>
</dbReference>
<evidence type="ECO:0000313" key="1">
    <source>
        <dbReference type="EMBL" id="KAG8187678.1"/>
    </source>
</evidence>
<evidence type="ECO:0000313" key="2">
    <source>
        <dbReference type="Proteomes" id="UP000827092"/>
    </source>
</evidence>
<organism evidence="1 2">
    <name type="scientific">Oedothorax gibbosus</name>
    <dbReference type="NCBI Taxonomy" id="931172"/>
    <lineage>
        <taxon>Eukaryota</taxon>
        <taxon>Metazoa</taxon>
        <taxon>Ecdysozoa</taxon>
        <taxon>Arthropoda</taxon>
        <taxon>Chelicerata</taxon>
        <taxon>Arachnida</taxon>
        <taxon>Araneae</taxon>
        <taxon>Araneomorphae</taxon>
        <taxon>Entelegynae</taxon>
        <taxon>Araneoidea</taxon>
        <taxon>Linyphiidae</taxon>
        <taxon>Erigoninae</taxon>
        <taxon>Oedothorax</taxon>
    </lineage>
</organism>
<name>A0AAV6UV88_9ARAC</name>
<keyword evidence="2" id="KW-1185">Reference proteome</keyword>
<accession>A0AAV6UV88</accession>
<gene>
    <name evidence="1" type="ORF">JTE90_025206</name>
</gene>